<evidence type="ECO:0000313" key="3">
    <source>
        <dbReference type="Proteomes" id="UP000651728"/>
    </source>
</evidence>
<keyword evidence="3" id="KW-1185">Reference proteome</keyword>
<evidence type="ECO:0000256" key="1">
    <source>
        <dbReference type="ARBA" id="ARBA00006987"/>
    </source>
</evidence>
<dbReference type="PROSITE" id="PS51257">
    <property type="entry name" value="PROKAR_LIPOPROTEIN"/>
    <property type="match status" value="1"/>
</dbReference>
<gene>
    <name evidence="2" type="ORF">Mam01_45460</name>
</gene>
<accession>A0ABQ4FHT8</accession>
<dbReference type="EMBL" id="BOOB01000036">
    <property type="protein sequence ID" value="GIH34382.1"/>
    <property type="molecule type" value="Genomic_DNA"/>
</dbReference>
<comment type="similarity">
    <text evidence="1">Belongs to the UPF0065 (bug) family.</text>
</comment>
<comment type="caution">
    <text evidence="2">The sequence shown here is derived from an EMBL/GenBank/DDBJ whole genome shotgun (WGS) entry which is preliminary data.</text>
</comment>
<dbReference type="InterPro" id="IPR005064">
    <property type="entry name" value="BUG"/>
</dbReference>
<name>A0ABQ4FHT8_9ACTN</name>
<organism evidence="2 3">
    <name type="scientific">Microbispora amethystogenes</name>
    <dbReference type="NCBI Taxonomy" id="1427754"/>
    <lineage>
        <taxon>Bacteria</taxon>
        <taxon>Bacillati</taxon>
        <taxon>Actinomycetota</taxon>
        <taxon>Actinomycetes</taxon>
        <taxon>Streptosporangiales</taxon>
        <taxon>Streptosporangiaceae</taxon>
        <taxon>Microbispora</taxon>
    </lineage>
</organism>
<dbReference type="RefSeq" id="WP_204287213.1">
    <property type="nucleotide sequence ID" value="NZ_BAABEJ010000019.1"/>
</dbReference>
<evidence type="ECO:0000313" key="2">
    <source>
        <dbReference type="EMBL" id="GIH34382.1"/>
    </source>
</evidence>
<dbReference type="Gene3D" id="3.40.190.10">
    <property type="entry name" value="Periplasmic binding protein-like II"/>
    <property type="match status" value="1"/>
</dbReference>
<dbReference type="PANTHER" id="PTHR42928:SF3">
    <property type="entry name" value="UPF0065 PROTEIN YFLP"/>
    <property type="match status" value="1"/>
</dbReference>
<sequence>MRRRTVLALGVLALAGGCGTPAPPYRGEISLLVPGPPECWGDGVARSLKSLIEARRWAQRVLITRDARSGASAVGRFAVGRTDRLMVADPLLLADCALGRAPGDTRGDVGSFVTRTVPLARLAGEWQVLVASPGSGYRTFEQVAAALLNTPERVKVAGGPDRGPGHLLLGLTARGLGADPRLAAYEAFDSPARAVAAVAEGTTALAFGGCGDVAAHVRAGRLRPLAVSSPERLPGLDAPTLAESGVRVAYANWTGLLAPLGVTARERDALTDLCRAVVDSPAWLRLCERNGWTPMWLAGEEFRQWLTGEVRRTALLLDDLGIR</sequence>
<reference evidence="2 3" key="1">
    <citation type="submission" date="2021-01" db="EMBL/GenBank/DDBJ databases">
        <title>Whole genome shotgun sequence of Microbispora amethystogenes NBRC 101907.</title>
        <authorList>
            <person name="Komaki H."/>
            <person name="Tamura T."/>
        </authorList>
    </citation>
    <scope>NUCLEOTIDE SEQUENCE [LARGE SCALE GENOMIC DNA]</scope>
    <source>
        <strain evidence="2 3">NBRC 101907</strain>
    </source>
</reference>
<dbReference type="PANTHER" id="PTHR42928">
    <property type="entry name" value="TRICARBOXYLATE-BINDING PROTEIN"/>
    <property type="match status" value="1"/>
</dbReference>
<dbReference type="Proteomes" id="UP000651728">
    <property type="component" value="Unassembled WGS sequence"/>
</dbReference>
<protein>
    <submittedName>
        <fullName evidence="2">C4-dicarboxylate ABC transporter substrate-binding protein</fullName>
    </submittedName>
</protein>
<dbReference type="InterPro" id="IPR042100">
    <property type="entry name" value="Bug_dom1"/>
</dbReference>
<proteinExistence type="inferred from homology"/>
<dbReference type="Pfam" id="PF03401">
    <property type="entry name" value="TctC"/>
    <property type="match status" value="1"/>
</dbReference>
<dbReference type="Gene3D" id="3.40.190.150">
    <property type="entry name" value="Bordetella uptake gene, domain 1"/>
    <property type="match status" value="1"/>
</dbReference>